<evidence type="ECO:0000256" key="1">
    <source>
        <dbReference type="ARBA" id="ARBA00023015"/>
    </source>
</evidence>
<dbReference type="GO" id="GO:0003677">
    <property type="term" value="F:DNA binding"/>
    <property type="evidence" value="ECO:0007669"/>
    <property type="project" value="UniProtKB-KW"/>
</dbReference>
<dbReference type="PROSITE" id="PS51118">
    <property type="entry name" value="HTH_HXLR"/>
    <property type="match status" value="1"/>
</dbReference>
<keyword evidence="2 5" id="KW-0238">DNA-binding</keyword>
<sequence>MENTNICPVDYVVDLISGKWKVLIIWNLKFGKKRFGQLQRILTGISKKVLSQHLKELENSGLIIRTVIPSIPVQVEYSLTERGMELSAILEEINQFGAILLKGPTVPKS</sequence>
<dbReference type="InterPro" id="IPR011991">
    <property type="entry name" value="ArsR-like_HTH"/>
</dbReference>
<feature type="domain" description="HTH hxlR-type" evidence="4">
    <location>
        <begin position="7"/>
        <end position="105"/>
    </location>
</feature>
<dbReference type="EMBL" id="JAFBED010000003">
    <property type="protein sequence ID" value="MBM7620088.1"/>
    <property type="molecule type" value="Genomic_DNA"/>
</dbReference>
<gene>
    <name evidence="5" type="ORF">JOC95_001940</name>
</gene>
<dbReference type="PANTHER" id="PTHR33204">
    <property type="entry name" value="TRANSCRIPTIONAL REGULATOR, MARR FAMILY"/>
    <property type="match status" value="1"/>
</dbReference>
<dbReference type="SUPFAM" id="SSF46785">
    <property type="entry name" value="Winged helix' DNA-binding domain"/>
    <property type="match status" value="1"/>
</dbReference>
<dbReference type="CDD" id="cd00090">
    <property type="entry name" value="HTH_ARSR"/>
    <property type="match status" value="1"/>
</dbReference>
<dbReference type="InterPro" id="IPR036390">
    <property type="entry name" value="WH_DNA-bd_sf"/>
</dbReference>
<evidence type="ECO:0000313" key="6">
    <source>
        <dbReference type="Proteomes" id="UP000737402"/>
    </source>
</evidence>
<dbReference type="InterPro" id="IPR002577">
    <property type="entry name" value="HTH_HxlR"/>
</dbReference>
<dbReference type="Proteomes" id="UP000737402">
    <property type="component" value="Unassembled WGS sequence"/>
</dbReference>
<evidence type="ECO:0000313" key="5">
    <source>
        <dbReference type="EMBL" id="MBM7620088.1"/>
    </source>
</evidence>
<keyword evidence="3" id="KW-0804">Transcription</keyword>
<dbReference type="Gene3D" id="1.10.10.10">
    <property type="entry name" value="Winged helix-like DNA-binding domain superfamily/Winged helix DNA-binding domain"/>
    <property type="match status" value="1"/>
</dbReference>
<organism evidence="5 6">
    <name type="scientific">Sutcliffiella tianshenii</name>
    <dbReference type="NCBI Taxonomy" id="1463404"/>
    <lineage>
        <taxon>Bacteria</taxon>
        <taxon>Bacillati</taxon>
        <taxon>Bacillota</taxon>
        <taxon>Bacilli</taxon>
        <taxon>Bacillales</taxon>
        <taxon>Bacillaceae</taxon>
        <taxon>Sutcliffiella</taxon>
    </lineage>
</organism>
<dbReference type="Pfam" id="PF01638">
    <property type="entry name" value="HxlR"/>
    <property type="match status" value="1"/>
</dbReference>
<evidence type="ECO:0000259" key="4">
    <source>
        <dbReference type="PROSITE" id="PS51118"/>
    </source>
</evidence>
<comment type="caution">
    <text evidence="5">The sequence shown here is derived from an EMBL/GenBank/DDBJ whole genome shotgun (WGS) entry which is preliminary data.</text>
</comment>
<protein>
    <submittedName>
        <fullName evidence="5">DNA-binding HxlR family transcriptional regulator</fullName>
    </submittedName>
</protein>
<accession>A0ABS2NZH6</accession>
<keyword evidence="1" id="KW-0805">Transcription regulation</keyword>
<dbReference type="RefSeq" id="WP_204415451.1">
    <property type="nucleotide sequence ID" value="NZ_JAFBED010000003.1"/>
</dbReference>
<evidence type="ECO:0000256" key="2">
    <source>
        <dbReference type="ARBA" id="ARBA00023125"/>
    </source>
</evidence>
<reference evidence="5 6" key="1">
    <citation type="submission" date="2021-01" db="EMBL/GenBank/DDBJ databases">
        <title>Genomic Encyclopedia of Type Strains, Phase IV (KMG-IV): sequencing the most valuable type-strain genomes for metagenomic binning, comparative biology and taxonomic classification.</title>
        <authorList>
            <person name="Goeker M."/>
        </authorList>
    </citation>
    <scope>NUCLEOTIDE SEQUENCE [LARGE SCALE GENOMIC DNA]</scope>
    <source>
        <strain evidence="5 6">DSM 25879</strain>
    </source>
</reference>
<proteinExistence type="predicted"/>
<evidence type="ECO:0000256" key="3">
    <source>
        <dbReference type="ARBA" id="ARBA00023163"/>
    </source>
</evidence>
<dbReference type="InterPro" id="IPR036388">
    <property type="entry name" value="WH-like_DNA-bd_sf"/>
</dbReference>
<name>A0ABS2NZH6_9BACI</name>
<keyword evidence="6" id="KW-1185">Reference proteome</keyword>